<dbReference type="SUPFAM" id="SSF52540">
    <property type="entry name" value="P-loop containing nucleoside triphosphate hydrolases"/>
    <property type="match status" value="1"/>
</dbReference>
<dbReference type="AlphaFoldDB" id="A0A1J5TSS0"/>
<dbReference type="InterPro" id="IPR003439">
    <property type="entry name" value="ABC_transporter-like_ATP-bd"/>
</dbReference>
<dbReference type="PANTHER" id="PTHR43335:SF4">
    <property type="entry name" value="ABC TRANSPORTER, ATP-BINDING PROTEIN"/>
    <property type="match status" value="1"/>
</dbReference>
<protein>
    <recommendedName>
        <fullName evidence="5">ABC transporter domain-containing protein</fullName>
    </recommendedName>
</protein>
<dbReference type="CDD" id="cd03230">
    <property type="entry name" value="ABC_DR_subfamily_A"/>
    <property type="match status" value="1"/>
</dbReference>
<dbReference type="Pfam" id="PF13732">
    <property type="entry name" value="DrrA1-3_C"/>
    <property type="match status" value="1"/>
</dbReference>
<name>A0A1J5TSS0_9ARCH</name>
<evidence type="ECO:0000313" key="6">
    <source>
        <dbReference type="EMBL" id="OIR23251.1"/>
    </source>
</evidence>
<dbReference type="InterPro" id="IPR025302">
    <property type="entry name" value="DrrA1/2-like_C"/>
</dbReference>
<proteinExistence type="inferred from homology"/>
<organism evidence="6 7">
    <name type="scientific">Marine Group III euryarchaeote CG-Epi3</name>
    <dbReference type="NCBI Taxonomy" id="1888997"/>
    <lineage>
        <taxon>Archaea</taxon>
        <taxon>Methanobacteriati</taxon>
        <taxon>Thermoplasmatota</taxon>
        <taxon>Thermoplasmata</taxon>
        <taxon>Candidatus Thermoprofundales</taxon>
    </lineage>
</organism>
<dbReference type="Gene3D" id="3.40.50.300">
    <property type="entry name" value="P-loop containing nucleotide triphosphate hydrolases"/>
    <property type="match status" value="1"/>
</dbReference>
<feature type="domain" description="ABC transporter" evidence="5">
    <location>
        <begin position="1"/>
        <end position="222"/>
    </location>
</feature>
<sequence length="299" mass="33503">MSKFPALDGLNLNVEKGQIYGFLGPNGAGKTTTIKCIIGILEADSGHIFIDGKNIKGKGIYFKNKIGFLPEQVGLYGRLTAKESLQFYGGFYNLKENEIEERGKSLLSKLGLEKDANRKVAEYSLGMRKRLALCIALLNKPEILVLDEPTSGLDPRGVKALRIVLKDLNRKGLTIILSSHVLTEVQEICSHVGIINRGRLIREESIESIRKEIEKKTIKLLLKVKKFTEDNAKEISKNKEIKSVKQKNNGKLEEVTIELKEEHIPWVTDFLVSKGIQIFSIEPQKNSLEDIFLKETGGN</sequence>
<keyword evidence="4" id="KW-0067">ATP-binding</keyword>
<accession>A0A1J5TSS0</accession>
<dbReference type="PROSITE" id="PS50893">
    <property type="entry name" value="ABC_TRANSPORTER_2"/>
    <property type="match status" value="1"/>
</dbReference>
<keyword evidence="3" id="KW-0547">Nucleotide-binding</keyword>
<dbReference type="InterPro" id="IPR027417">
    <property type="entry name" value="P-loop_NTPase"/>
</dbReference>
<evidence type="ECO:0000259" key="5">
    <source>
        <dbReference type="PROSITE" id="PS50893"/>
    </source>
</evidence>
<dbReference type="GO" id="GO:0005524">
    <property type="term" value="F:ATP binding"/>
    <property type="evidence" value="ECO:0007669"/>
    <property type="project" value="UniProtKB-KW"/>
</dbReference>
<comment type="similarity">
    <text evidence="1">Belongs to the ABC transporter superfamily.</text>
</comment>
<dbReference type="Proteomes" id="UP000183138">
    <property type="component" value="Unassembled WGS sequence"/>
</dbReference>
<dbReference type="PANTHER" id="PTHR43335">
    <property type="entry name" value="ABC TRANSPORTER, ATP-BINDING PROTEIN"/>
    <property type="match status" value="1"/>
</dbReference>
<dbReference type="SMART" id="SM00382">
    <property type="entry name" value="AAA"/>
    <property type="match status" value="1"/>
</dbReference>
<evidence type="ECO:0000256" key="1">
    <source>
        <dbReference type="ARBA" id="ARBA00005417"/>
    </source>
</evidence>
<dbReference type="InterPro" id="IPR017871">
    <property type="entry name" value="ABC_transporter-like_CS"/>
</dbReference>
<gene>
    <name evidence="6" type="ORF">BEU00_03565</name>
</gene>
<evidence type="ECO:0000313" key="7">
    <source>
        <dbReference type="Proteomes" id="UP000183138"/>
    </source>
</evidence>
<dbReference type="GO" id="GO:0016887">
    <property type="term" value="F:ATP hydrolysis activity"/>
    <property type="evidence" value="ECO:0007669"/>
    <property type="project" value="InterPro"/>
</dbReference>
<dbReference type="PROSITE" id="PS00211">
    <property type="entry name" value="ABC_TRANSPORTER_1"/>
    <property type="match status" value="1"/>
</dbReference>
<dbReference type="Pfam" id="PF00005">
    <property type="entry name" value="ABC_tran"/>
    <property type="match status" value="1"/>
</dbReference>
<comment type="caution">
    <text evidence="6">The sequence shown here is derived from an EMBL/GenBank/DDBJ whole genome shotgun (WGS) entry which is preliminary data.</text>
</comment>
<evidence type="ECO:0000256" key="2">
    <source>
        <dbReference type="ARBA" id="ARBA00022448"/>
    </source>
</evidence>
<dbReference type="EMBL" id="MIYY01000021">
    <property type="protein sequence ID" value="OIR23251.1"/>
    <property type="molecule type" value="Genomic_DNA"/>
</dbReference>
<evidence type="ECO:0000256" key="3">
    <source>
        <dbReference type="ARBA" id="ARBA00022741"/>
    </source>
</evidence>
<keyword evidence="2" id="KW-0813">Transport</keyword>
<reference evidence="6 7" key="1">
    <citation type="submission" date="2016-08" db="EMBL/GenBank/DDBJ databases">
        <title>New Insights into Marine Group III Euryarchaeota, from dark to light.</title>
        <authorList>
            <person name="Haro-Moreno J.M."/>
            <person name="Rodriguez-Valera F."/>
            <person name="Lopez-Garcia P."/>
            <person name="Moreira D."/>
            <person name="Martin-Cuadrado A.B."/>
        </authorList>
    </citation>
    <scope>NUCLEOTIDE SEQUENCE [LARGE SCALE GENOMIC DNA]</scope>
    <source>
        <strain evidence="6">CG-Epi3</strain>
    </source>
</reference>
<dbReference type="InterPro" id="IPR003593">
    <property type="entry name" value="AAA+_ATPase"/>
</dbReference>
<evidence type="ECO:0000256" key="4">
    <source>
        <dbReference type="ARBA" id="ARBA00022840"/>
    </source>
</evidence>